<name>A0ABT1A5H6_9PSEU</name>
<feature type="compositionally biased region" description="Basic and acidic residues" evidence="1">
    <location>
        <begin position="153"/>
        <end position="163"/>
    </location>
</feature>
<evidence type="ECO:0000256" key="2">
    <source>
        <dbReference type="SAM" id="Phobius"/>
    </source>
</evidence>
<organism evidence="3 4">
    <name type="scientific">Pseudonocardia humida</name>
    <dbReference type="NCBI Taxonomy" id="2800819"/>
    <lineage>
        <taxon>Bacteria</taxon>
        <taxon>Bacillati</taxon>
        <taxon>Actinomycetota</taxon>
        <taxon>Actinomycetes</taxon>
        <taxon>Pseudonocardiales</taxon>
        <taxon>Pseudonocardiaceae</taxon>
        <taxon>Pseudonocardia</taxon>
    </lineage>
</organism>
<comment type="caution">
    <text evidence="3">The sequence shown here is derived from an EMBL/GenBank/DDBJ whole genome shotgun (WGS) entry which is preliminary data.</text>
</comment>
<dbReference type="EMBL" id="JAGSOV010000053">
    <property type="protein sequence ID" value="MCO1658254.1"/>
    <property type="molecule type" value="Genomic_DNA"/>
</dbReference>
<sequence length="163" mass="16894">MTAPPLGRASGRRAGLLAVWVLATMGGLLVASTTKIGPVVLSITRNHGVHQGDLVGFGVCYGAALLATLAFRPRRAAAPYPTSASPRRREPPPTALGPAHGTWAHGGAPRPAWAHGGGFGGAEAPTERLHPAVGGRQWYDAPTRPIRPGGTPHPDDRYGRRAG</sequence>
<protein>
    <recommendedName>
        <fullName evidence="5">MFS transporter</fullName>
    </recommendedName>
</protein>
<gene>
    <name evidence="3" type="ORF">KDL28_24640</name>
</gene>
<reference evidence="3" key="1">
    <citation type="submission" date="2021-04" db="EMBL/GenBank/DDBJ databases">
        <title>Pseudonocardia sp. nov., isolated from sandy soil of mangrove forest.</title>
        <authorList>
            <person name="Zan Z."/>
            <person name="Huang R."/>
            <person name="Liu W."/>
        </authorList>
    </citation>
    <scope>NUCLEOTIDE SEQUENCE</scope>
    <source>
        <strain evidence="3">S2-4</strain>
    </source>
</reference>
<evidence type="ECO:0000256" key="1">
    <source>
        <dbReference type="SAM" id="MobiDB-lite"/>
    </source>
</evidence>
<dbReference type="Proteomes" id="UP001165283">
    <property type="component" value="Unassembled WGS sequence"/>
</dbReference>
<evidence type="ECO:0000313" key="3">
    <source>
        <dbReference type="EMBL" id="MCO1658254.1"/>
    </source>
</evidence>
<feature type="transmembrane region" description="Helical" evidence="2">
    <location>
        <begin position="54"/>
        <end position="71"/>
    </location>
</feature>
<dbReference type="RefSeq" id="WP_252441999.1">
    <property type="nucleotide sequence ID" value="NZ_JAGSOV010000053.1"/>
</dbReference>
<keyword evidence="2" id="KW-0812">Transmembrane</keyword>
<feature type="transmembrane region" description="Helical" evidence="2">
    <location>
        <begin position="14"/>
        <end position="34"/>
    </location>
</feature>
<proteinExistence type="predicted"/>
<keyword evidence="2" id="KW-1133">Transmembrane helix</keyword>
<keyword evidence="4" id="KW-1185">Reference proteome</keyword>
<accession>A0ABT1A5H6</accession>
<evidence type="ECO:0000313" key="4">
    <source>
        <dbReference type="Proteomes" id="UP001165283"/>
    </source>
</evidence>
<feature type="region of interest" description="Disordered" evidence="1">
    <location>
        <begin position="77"/>
        <end position="163"/>
    </location>
</feature>
<evidence type="ECO:0008006" key="5">
    <source>
        <dbReference type="Google" id="ProtNLM"/>
    </source>
</evidence>
<keyword evidence="2" id="KW-0472">Membrane</keyword>